<feature type="transmembrane region" description="Helical" evidence="11">
    <location>
        <begin position="160"/>
        <end position="182"/>
    </location>
</feature>
<feature type="transmembrane region" description="Helical" evidence="11">
    <location>
        <begin position="127"/>
        <end position="148"/>
    </location>
</feature>
<dbReference type="GO" id="GO:0005886">
    <property type="term" value="C:plasma membrane"/>
    <property type="evidence" value="ECO:0007669"/>
    <property type="project" value="UniProtKB-SubCell"/>
</dbReference>
<comment type="subunit">
    <text evidence="10">Forms homooligomers and/or heterooligomers.</text>
</comment>
<comment type="subcellular location">
    <subcellularLocation>
        <location evidence="1 11">Cell membrane</location>
        <topology evidence="1 11">Multi-pass membrane protein</topology>
    </subcellularLocation>
</comment>
<dbReference type="OrthoDB" id="409725at2759"/>
<keyword evidence="4" id="KW-1003">Cell membrane</keyword>
<evidence type="ECO:0000256" key="10">
    <source>
        <dbReference type="ARBA" id="ARBA00038715"/>
    </source>
</evidence>
<protein>
    <recommendedName>
        <fullName evidence="11">Bidirectional sugar transporter SWEET</fullName>
    </recommendedName>
</protein>
<feature type="transmembrane region" description="Helical" evidence="11">
    <location>
        <begin position="65"/>
        <end position="87"/>
    </location>
</feature>
<dbReference type="GeneID" id="103703710"/>
<evidence type="ECO:0000256" key="1">
    <source>
        <dbReference type="ARBA" id="ARBA00004651"/>
    </source>
</evidence>
<organism evidence="13 14">
    <name type="scientific">Phoenix dactylifera</name>
    <name type="common">Date palm</name>
    <dbReference type="NCBI Taxonomy" id="42345"/>
    <lineage>
        <taxon>Eukaryota</taxon>
        <taxon>Viridiplantae</taxon>
        <taxon>Streptophyta</taxon>
        <taxon>Embryophyta</taxon>
        <taxon>Tracheophyta</taxon>
        <taxon>Spermatophyta</taxon>
        <taxon>Magnoliopsida</taxon>
        <taxon>Liliopsida</taxon>
        <taxon>Arecaceae</taxon>
        <taxon>Coryphoideae</taxon>
        <taxon>Phoeniceae</taxon>
        <taxon>Phoenix</taxon>
    </lineage>
</organism>
<gene>
    <name evidence="14" type="primary">LOC103703710</name>
</gene>
<evidence type="ECO:0000313" key="13">
    <source>
        <dbReference type="Proteomes" id="UP000228380"/>
    </source>
</evidence>
<keyword evidence="3 11" id="KW-0813">Transport</keyword>
<dbReference type="PANTHER" id="PTHR10791:SF120">
    <property type="entry name" value="BIDIRECTIONAL SUGAR TRANSPORTER SWEET17"/>
    <property type="match status" value="1"/>
</dbReference>
<keyword evidence="9 11" id="KW-0472">Membrane</keyword>
<keyword evidence="5 11" id="KW-0762">Sugar transport</keyword>
<dbReference type="AlphaFoldDB" id="A0A8B7MT70"/>
<keyword evidence="6 11" id="KW-0812">Transmembrane</keyword>
<name>A0A8B7MT70_PHODC</name>
<evidence type="ECO:0000256" key="12">
    <source>
        <dbReference type="SAM" id="MobiDB-lite"/>
    </source>
</evidence>
<keyword evidence="8 11" id="KW-1133">Transmembrane helix</keyword>
<feature type="transmembrane region" description="Helical" evidence="11">
    <location>
        <begin position="99"/>
        <end position="121"/>
    </location>
</feature>
<evidence type="ECO:0000256" key="7">
    <source>
        <dbReference type="ARBA" id="ARBA00022737"/>
    </source>
</evidence>
<feature type="compositionally biased region" description="Basic and acidic residues" evidence="12">
    <location>
        <begin position="232"/>
        <end position="247"/>
    </location>
</feature>
<proteinExistence type="inferred from homology"/>
<dbReference type="RefSeq" id="XP_017697419.2">
    <property type="nucleotide sequence ID" value="XM_017841930.3"/>
</dbReference>
<dbReference type="FunFam" id="1.20.1280.290:FF:000001">
    <property type="entry name" value="Bidirectional sugar transporter SWEET"/>
    <property type="match status" value="1"/>
</dbReference>
<comment type="similarity">
    <text evidence="2 11">Belongs to the SWEET sugar transporter family.</text>
</comment>
<accession>A0A8B7MT70</accession>
<dbReference type="InterPro" id="IPR004316">
    <property type="entry name" value="SWEET_rpt"/>
</dbReference>
<dbReference type="Pfam" id="PF03083">
    <property type="entry name" value="MtN3_slv"/>
    <property type="match status" value="2"/>
</dbReference>
<keyword evidence="13" id="KW-1185">Reference proteome</keyword>
<dbReference type="KEGG" id="pda:103703710"/>
<dbReference type="GO" id="GO:0051119">
    <property type="term" value="F:sugar transmembrane transporter activity"/>
    <property type="evidence" value="ECO:0007669"/>
    <property type="project" value="InterPro"/>
</dbReference>
<evidence type="ECO:0000256" key="4">
    <source>
        <dbReference type="ARBA" id="ARBA00022475"/>
    </source>
</evidence>
<evidence type="ECO:0000313" key="14">
    <source>
        <dbReference type="RefSeq" id="XP_017697419.2"/>
    </source>
</evidence>
<comment type="function">
    <text evidence="11">Mediates both low-affinity uptake and efflux of sugar across the membrane.</text>
</comment>
<dbReference type="PANTHER" id="PTHR10791">
    <property type="entry name" value="RAG1-ACTIVATING PROTEIN 1"/>
    <property type="match status" value="1"/>
</dbReference>
<evidence type="ECO:0000256" key="8">
    <source>
        <dbReference type="ARBA" id="ARBA00022989"/>
    </source>
</evidence>
<evidence type="ECO:0000256" key="6">
    <source>
        <dbReference type="ARBA" id="ARBA00022692"/>
    </source>
</evidence>
<dbReference type="FunFam" id="1.20.1280.290:FF:000002">
    <property type="entry name" value="Bidirectional sugar transporter SWEET"/>
    <property type="match status" value="1"/>
</dbReference>
<feature type="region of interest" description="Disordered" evidence="12">
    <location>
        <begin position="224"/>
        <end position="247"/>
    </location>
</feature>
<dbReference type="Gene3D" id="1.20.1280.290">
    <property type="match status" value="2"/>
</dbReference>
<evidence type="ECO:0000256" key="9">
    <source>
        <dbReference type="ARBA" id="ARBA00023136"/>
    </source>
</evidence>
<dbReference type="Proteomes" id="UP000228380">
    <property type="component" value="Unplaced"/>
</dbReference>
<sequence length="247" mass="27033">MEALLFFIGFVGNVISVLVFASPIKTFWRIVKSGSTEGFEPAPYVVTLLSSSLWVYYGITKPDGFLVATVNGVGIVLEAIYVTLFLIYAAPSLRAKTAILVALLDVGIFGAVVLVTRLVVIEETTRVIVIGAICACLNVFMYGSPLAAMKTVIATKSVEYMPFFLSFFLFLNGGIWTVYAVLDRDIFLGIPNGIGFFLGTIQLVLYMIYMNTKVSKHSGEAVEGRSQQQRLLEPDGACRHDEEEGQT</sequence>
<evidence type="ECO:0000256" key="5">
    <source>
        <dbReference type="ARBA" id="ARBA00022597"/>
    </source>
</evidence>
<feature type="transmembrane region" description="Helical" evidence="11">
    <location>
        <begin position="42"/>
        <end position="59"/>
    </location>
</feature>
<dbReference type="InterPro" id="IPR047664">
    <property type="entry name" value="SWEET"/>
</dbReference>
<reference evidence="14" key="1">
    <citation type="submission" date="2025-08" db="UniProtKB">
        <authorList>
            <consortium name="RefSeq"/>
        </authorList>
    </citation>
    <scope>IDENTIFICATION</scope>
    <source>
        <tissue evidence="14">Young leaves</tissue>
    </source>
</reference>
<evidence type="ECO:0000256" key="3">
    <source>
        <dbReference type="ARBA" id="ARBA00022448"/>
    </source>
</evidence>
<feature type="transmembrane region" description="Helical" evidence="11">
    <location>
        <begin position="188"/>
        <end position="209"/>
    </location>
</feature>
<evidence type="ECO:0000256" key="2">
    <source>
        <dbReference type="ARBA" id="ARBA00007809"/>
    </source>
</evidence>
<evidence type="ECO:0000256" key="11">
    <source>
        <dbReference type="RuleBase" id="RU910715"/>
    </source>
</evidence>
<feature type="transmembrane region" description="Helical" evidence="11">
    <location>
        <begin position="6"/>
        <end position="30"/>
    </location>
</feature>
<keyword evidence="7" id="KW-0677">Repeat</keyword>